<dbReference type="EMBL" id="QFPP01000198">
    <property type="protein sequence ID" value="PZQ73223.1"/>
    <property type="molecule type" value="Genomic_DNA"/>
</dbReference>
<proteinExistence type="predicted"/>
<evidence type="ECO:0000256" key="2">
    <source>
        <dbReference type="SAM" id="SignalP"/>
    </source>
</evidence>
<feature type="region of interest" description="Disordered" evidence="1">
    <location>
        <begin position="21"/>
        <end position="46"/>
    </location>
</feature>
<feature type="signal peptide" evidence="2">
    <location>
        <begin position="1"/>
        <end position="17"/>
    </location>
</feature>
<dbReference type="AlphaFoldDB" id="A0A2W5S0F0"/>
<sequence>MKTLVATFLIAACAGCAGVTGQNDAQSDGSAGPTRKSADCAHASSPPEVDTLYGRWQVRIDGQPDATAELGPHPEYGGVRGRLTRPSGVAQLAGDVDDEGTLALDESEDGRTISATWTLTVQPDSCGKEFKGTWQHAGDEAKRPAVITLISRAPG</sequence>
<evidence type="ECO:0000313" key="4">
    <source>
        <dbReference type="Proteomes" id="UP000249135"/>
    </source>
</evidence>
<dbReference type="Proteomes" id="UP000249135">
    <property type="component" value="Unassembled WGS sequence"/>
</dbReference>
<name>A0A2W5S0F0_VARPD</name>
<protein>
    <recommendedName>
        <fullName evidence="5">Lipoprotein</fullName>
    </recommendedName>
</protein>
<reference evidence="3 4" key="1">
    <citation type="submission" date="2017-08" db="EMBL/GenBank/DDBJ databases">
        <title>Infants hospitalized years apart are colonized by the same room-sourced microbial strains.</title>
        <authorList>
            <person name="Brooks B."/>
            <person name="Olm M.R."/>
            <person name="Firek B.A."/>
            <person name="Baker R."/>
            <person name="Thomas B.C."/>
            <person name="Morowitz M.J."/>
            <person name="Banfield J.F."/>
        </authorList>
    </citation>
    <scope>NUCLEOTIDE SEQUENCE [LARGE SCALE GENOMIC DNA]</scope>
    <source>
        <strain evidence="3">S2_005_003_R2_41</strain>
    </source>
</reference>
<feature type="chain" id="PRO_5016051520" description="Lipoprotein" evidence="2">
    <location>
        <begin position="18"/>
        <end position="155"/>
    </location>
</feature>
<evidence type="ECO:0000313" key="3">
    <source>
        <dbReference type="EMBL" id="PZQ73223.1"/>
    </source>
</evidence>
<accession>A0A2W5S0F0</accession>
<comment type="caution">
    <text evidence="3">The sequence shown here is derived from an EMBL/GenBank/DDBJ whole genome shotgun (WGS) entry which is preliminary data.</text>
</comment>
<keyword evidence="2" id="KW-0732">Signal</keyword>
<gene>
    <name evidence="3" type="ORF">DI563_15550</name>
</gene>
<evidence type="ECO:0008006" key="5">
    <source>
        <dbReference type="Google" id="ProtNLM"/>
    </source>
</evidence>
<organism evidence="3 4">
    <name type="scientific">Variovorax paradoxus</name>
    <dbReference type="NCBI Taxonomy" id="34073"/>
    <lineage>
        <taxon>Bacteria</taxon>
        <taxon>Pseudomonadati</taxon>
        <taxon>Pseudomonadota</taxon>
        <taxon>Betaproteobacteria</taxon>
        <taxon>Burkholderiales</taxon>
        <taxon>Comamonadaceae</taxon>
        <taxon>Variovorax</taxon>
    </lineage>
</organism>
<evidence type="ECO:0000256" key="1">
    <source>
        <dbReference type="SAM" id="MobiDB-lite"/>
    </source>
</evidence>